<comment type="similarity">
    <text evidence="1">Belongs to the ROK (NagC/XylR) family.</text>
</comment>
<dbReference type="Pfam" id="PF00480">
    <property type="entry name" value="ROK"/>
    <property type="match status" value="1"/>
</dbReference>
<reference evidence="2 3" key="1">
    <citation type="submission" date="2020-08" db="EMBL/GenBank/DDBJ databases">
        <title>Genome public.</title>
        <authorList>
            <person name="Liu C."/>
            <person name="Sun Q."/>
        </authorList>
    </citation>
    <scope>NUCLEOTIDE SEQUENCE [LARGE SCALE GENOMIC DNA]</scope>
    <source>
        <strain evidence="2 3">NSJ-6</strain>
    </source>
</reference>
<dbReference type="PANTHER" id="PTHR18964">
    <property type="entry name" value="ROK (REPRESSOR, ORF, KINASE) FAMILY"/>
    <property type="match status" value="1"/>
</dbReference>
<dbReference type="SUPFAM" id="SSF53067">
    <property type="entry name" value="Actin-like ATPase domain"/>
    <property type="match status" value="1"/>
</dbReference>
<dbReference type="PANTHER" id="PTHR18964:SF165">
    <property type="entry name" value="BETA-GLUCOSIDE KINASE"/>
    <property type="match status" value="1"/>
</dbReference>
<evidence type="ECO:0000313" key="2">
    <source>
        <dbReference type="EMBL" id="MBC5630382.1"/>
    </source>
</evidence>
<sequence length="315" mass="33967">MYLGIDIGGTAVKIGLVTENGKIIVSNSYDVAFDNYDTPIFNTVKNAIEIFINENAIELKNIKGIGVSATGQVNTTSGKIIGVGGNIKKWCDTEIKKELEDIYNLNTTVVNDANCMVLGEGWVGKGRGYKNIIGVTIGTGVGGGIVVDSKILLGSVGIAGELGHFSINSEGKKCTCGNVGCYEQYASTTALIRNVKEKYELLGVSSFNKEDINGKFIFEQIEKGNKIIKEIVSNWIIDIGKGLVSLVHIFNPEIIIIGGGVSKQEDLFIKPLRKYVLENVMKKFGENLKIESAELGNNAGVVGAVYYNIKSNNLN</sequence>
<gene>
    <name evidence="2" type="ORF">H8S20_16100</name>
</gene>
<dbReference type="Gene3D" id="3.30.420.40">
    <property type="match status" value="2"/>
</dbReference>
<dbReference type="RefSeq" id="WP_186860732.1">
    <property type="nucleotide sequence ID" value="NZ_JACOOO010000038.1"/>
</dbReference>
<keyword evidence="3" id="KW-1185">Reference proteome</keyword>
<protein>
    <submittedName>
        <fullName evidence="2">ROK family protein</fullName>
    </submittedName>
</protein>
<evidence type="ECO:0000256" key="1">
    <source>
        <dbReference type="ARBA" id="ARBA00006479"/>
    </source>
</evidence>
<dbReference type="EMBL" id="JACOOO010000038">
    <property type="protein sequence ID" value="MBC5630382.1"/>
    <property type="molecule type" value="Genomic_DNA"/>
</dbReference>
<dbReference type="PROSITE" id="PS01125">
    <property type="entry name" value="ROK"/>
    <property type="match status" value="1"/>
</dbReference>
<proteinExistence type="inferred from homology"/>
<name>A0ABR7DGA9_9CLOT</name>
<dbReference type="InterPro" id="IPR049874">
    <property type="entry name" value="ROK_cs"/>
</dbReference>
<dbReference type="Proteomes" id="UP000596929">
    <property type="component" value="Unassembled WGS sequence"/>
</dbReference>
<comment type="caution">
    <text evidence="2">The sequence shown here is derived from an EMBL/GenBank/DDBJ whole genome shotgun (WGS) entry which is preliminary data.</text>
</comment>
<dbReference type="CDD" id="cd24068">
    <property type="entry name" value="ASKHA_NBD_ROK_FnNanK-like"/>
    <property type="match status" value="1"/>
</dbReference>
<evidence type="ECO:0000313" key="3">
    <source>
        <dbReference type="Proteomes" id="UP000596929"/>
    </source>
</evidence>
<dbReference type="InterPro" id="IPR000600">
    <property type="entry name" value="ROK"/>
</dbReference>
<organism evidence="2 3">
    <name type="scientific">Clostridium hominis</name>
    <dbReference type="NCBI Taxonomy" id="2763036"/>
    <lineage>
        <taxon>Bacteria</taxon>
        <taxon>Bacillati</taxon>
        <taxon>Bacillota</taxon>
        <taxon>Clostridia</taxon>
        <taxon>Eubacteriales</taxon>
        <taxon>Clostridiaceae</taxon>
        <taxon>Clostridium</taxon>
    </lineage>
</organism>
<accession>A0ABR7DGA9</accession>
<dbReference type="InterPro" id="IPR043129">
    <property type="entry name" value="ATPase_NBD"/>
</dbReference>